<dbReference type="AlphaFoldDB" id="A0A1S8YT15"/>
<dbReference type="InterPro" id="IPR001011">
    <property type="entry name" value="Acid_Pase_classA_bac"/>
</dbReference>
<gene>
    <name evidence="3" type="ORF">BTJ39_02130</name>
</gene>
<dbReference type="SMART" id="SM00014">
    <property type="entry name" value="acidPPc"/>
    <property type="match status" value="1"/>
</dbReference>
<proteinExistence type="predicted"/>
<dbReference type="STRING" id="1926881.BTJ39_02130"/>
<feature type="chain" id="PRO_5013204587" evidence="1">
    <location>
        <begin position="21"/>
        <end position="425"/>
    </location>
</feature>
<evidence type="ECO:0000256" key="1">
    <source>
        <dbReference type="SAM" id="SignalP"/>
    </source>
</evidence>
<dbReference type="Pfam" id="PF01569">
    <property type="entry name" value="PAP2"/>
    <property type="match status" value="1"/>
</dbReference>
<dbReference type="GO" id="GO:0003993">
    <property type="term" value="F:acid phosphatase activity"/>
    <property type="evidence" value="ECO:0007669"/>
    <property type="project" value="InterPro"/>
</dbReference>
<comment type="caution">
    <text evidence="3">The sequence shown here is derived from an EMBL/GenBank/DDBJ whole genome shotgun (WGS) entry which is preliminary data.</text>
</comment>
<evidence type="ECO:0000313" key="3">
    <source>
        <dbReference type="EMBL" id="OON41976.1"/>
    </source>
</evidence>
<dbReference type="OrthoDB" id="9780507at2"/>
<dbReference type="RefSeq" id="WP_078001002.1">
    <property type="nucleotide sequence ID" value="NZ_MRUL01000001.1"/>
</dbReference>
<protein>
    <submittedName>
        <fullName evidence="3">Phosphoesterase PA-phosphatase</fullName>
    </submittedName>
</protein>
<feature type="domain" description="Phosphatidic acid phosphatase type 2/haloperoxidase" evidence="2">
    <location>
        <begin position="174"/>
        <end position="293"/>
    </location>
</feature>
<evidence type="ECO:0000313" key="4">
    <source>
        <dbReference type="Proteomes" id="UP000190667"/>
    </source>
</evidence>
<dbReference type="GO" id="GO:0030288">
    <property type="term" value="C:outer membrane-bounded periplasmic space"/>
    <property type="evidence" value="ECO:0007669"/>
    <property type="project" value="InterPro"/>
</dbReference>
<dbReference type="EMBL" id="MRUL01000001">
    <property type="protein sequence ID" value="OON41976.1"/>
    <property type="molecule type" value="Genomic_DNA"/>
</dbReference>
<accession>A0A1S8YT15</accession>
<name>A0A1S8YT15_9GAMM</name>
<reference evidence="3 4" key="1">
    <citation type="submission" date="2016-12" db="EMBL/GenBank/DDBJ databases">
        <title>Izhakiella australiana sp. nov. of genus Izhakiella isolated from Australian desert.</title>
        <authorList>
            <person name="Ji M."/>
        </authorList>
    </citation>
    <scope>NUCLEOTIDE SEQUENCE [LARGE SCALE GENOMIC DNA]</scope>
    <source>
        <strain evidence="3 4">D4N98</strain>
    </source>
</reference>
<feature type="signal peptide" evidence="1">
    <location>
        <begin position="1"/>
        <end position="20"/>
    </location>
</feature>
<dbReference type="Gene3D" id="1.20.144.10">
    <property type="entry name" value="Phosphatidic acid phosphatase type 2/haloperoxidase"/>
    <property type="match status" value="1"/>
</dbReference>
<dbReference type="InterPro" id="IPR000326">
    <property type="entry name" value="PAP2/HPO"/>
</dbReference>
<sequence length="425" mass="46430">MRLLLSAVAGALLVSPLVQAQTEVDFSAIKKIVETTTPASSSPEFVKFQQDVEQRALKALQGAAPKLTLQEVIKARQNSTQADEAWLKASGFSFDKKALKKENVQLLSAFSALPESILKQNLATVEKINNGASDADRHQALVDADDRPYLYFLADALGPRLGKAFLRAYDKGELGKAAALIKRSEVGIHQAKEHYNNPRPFRVAGNSIQLVKDSVIVKNDGLYKPSGGSFPSGHTNTGYTDALLLAEMLPERFVPLMDRAAKYGYSRLVMGVHYPLDLVGARMVAQHNVASFLNQPAYRKLFDDAKQQLRSALEKECGTSLAECAKPVSNADDPYSAPQMKTLYRFTMTYGLAQQKAPQTPVVVPKGAEVLLEGPLPNLSAEQRRQLMVKTALANGYPLSGNVEQSFWQRLNLRDAAAMGLNAAK</sequence>
<keyword evidence="4" id="KW-1185">Reference proteome</keyword>
<dbReference type="InterPro" id="IPR036938">
    <property type="entry name" value="PAP2/HPO_sf"/>
</dbReference>
<dbReference type="SUPFAM" id="SSF48317">
    <property type="entry name" value="Acid phosphatase/Vanadium-dependent haloperoxidase"/>
    <property type="match status" value="1"/>
</dbReference>
<evidence type="ECO:0000259" key="2">
    <source>
        <dbReference type="SMART" id="SM00014"/>
    </source>
</evidence>
<dbReference type="CDD" id="cd03397">
    <property type="entry name" value="PAP2_acid_phosphatase"/>
    <property type="match status" value="1"/>
</dbReference>
<keyword evidence="1" id="KW-0732">Signal</keyword>
<dbReference type="Proteomes" id="UP000190667">
    <property type="component" value="Unassembled WGS sequence"/>
</dbReference>
<organism evidence="3 4">
    <name type="scientific">Izhakiella australiensis</name>
    <dbReference type="NCBI Taxonomy" id="1926881"/>
    <lineage>
        <taxon>Bacteria</taxon>
        <taxon>Pseudomonadati</taxon>
        <taxon>Pseudomonadota</taxon>
        <taxon>Gammaproteobacteria</taxon>
        <taxon>Enterobacterales</taxon>
        <taxon>Erwiniaceae</taxon>
        <taxon>Izhakiella</taxon>
    </lineage>
</organism>